<feature type="transmembrane region" description="Helical" evidence="1">
    <location>
        <begin position="134"/>
        <end position="156"/>
    </location>
</feature>
<organism evidence="2 3">
    <name type="scientific">Mucilaginibacter boryungensis</name>
    <dbReference type="NCBI Taxonomy" id="768480"/>
    <lineage>
        <taxon>Bacteria</taxon>
        <taxon>Pseudomonadati</taxon>
        <taxon>Bacteroidota</taxon>
        <taxon>Sphingobacteriia</taxon>
        <taxon>Sphingobacteriales</taxon>
        <taxon>Sphingobacteriaceae</taxon>
        <taxon>Mucilaginibacter</taxon>
    </lineage>
</organism>
<keyword evidence="1" id="KW-0812">Transmembrane</keyword>
<gene>
    <name evidence="2" type="ORF">IRJ18_03175</name>
</gene>
<feature type="transmembrane region" description="Helical" evidence="1">
    <location>
        <begin position="102"/>
        <end position="122"/>
    </location>
</feature>
<keyword evidence="3" id="KW-1185">Reference proteome</keyword>
<accession>A0ABR9XE42</accession>
<feature type="transmembrane region" description="Helical" evidence="1">
    <location>
        <begin position="334"/>
        <end position="353"/>
    </location>
</feature>
<protein>
    <recommendedName>
        <fullName evidence="4">NnrS protein</fullName>
    </recommendedName>
</protein>
<feature type="transmembrane region" description="Helical" evidence="1">
    <location>
        <begin position="76"/>
        <end position="96"/>
    </location>
</feature>
<feature type="transmembrane region" description="Helical" evidence="1">
    <location>
        <begin position="210"/>
        <end position="230"/>
    </location>
</feature>
<evidence type="ECO:0000313" key="2">
    <source>
        <dbReference type="EMBL" id="MBE9665349.1"/>
    </source>
</evidence>
<feature type="transmembrane region" description="Helical" evidence="1">
    <location>
        <begin position="236"/>
        <end position="257"/>
    </location>
</feature>
<proteinExistence type="predicted"/>
<dbReference type="RefSeq" id="WP_194104746.1">
    <property type="nucleotide sequence ID" value="NZ_JADFFM010000001.1"/>
</dbReference>
<evidence type="ECO:0000256" key="1">
    <source>
        <dbReference type="SAM" id="Phobius"/>
    </source>
</evidence>
<feature type="transmembrane region" description="Helical" evidence="1">
    <location>
        <begin position="42"/>
        <end position="64"/>
    </location>
</feature>
<evidence type="ECO:0008006" key="4">
    <source>
        <dbReference type="Google" id="ProtNLM"/>
    </source>
</evidence>
<name>A0ABR9XE42_9SPHI</name>
<feature type="transmembrane region" description="Helical" evidence="1">
    <location>
        <begin position="359"/>
        <end position="387"/>
    </location>
</feature>
<feature type="transmembrane region" description="Helical" evidence="1">
    <location>
        <begin position="269"/>
        <end position="290"/>
    </location>
</feature>
<dbReference type="EMBL" id="JADFFM010000001">
    <property type="protein sequence ID" value="MBE9665349.1"/>
    <property type="molecule type" value="Genomic_DNA"/>
</dbReference>
<feature type="transmembrane region" description="Helical" evidence="1">
    <location>
        <begin position="12"/>
        <end position="30"/>
    </location>
</feature>
<reference evidence="2 3" key="1">
    <citation type="submission" date="2020-10" db="EMBL/GenBank/DDBJ databases">
        <title>Mucilaginibacter mali sp. nov., isolated from rhizosphere soil of apple orchard.</title>
        <authorList>
            <person name="Lee J.-S."/>
            <person name="Kim H.S."/>
            <person name="Kim J.-S."/>
        </authorList>
    </citation>
    <scope>NUCLEOTIDE SEQUENCE [LARGE SCALE GENOMIC DNA]</scope>
    <source>
        <strain evidence="2 3">KCTC 23157</strain>
    </source>
</reference>
<feature type="transmembrane region" description="Helical" evidence="1">
    <location>
        <begin position="302"/>
        <end position="322"/>
    </location>
</feature>
<keyword evidence="1" id="KW-0472">Membrane</keyword>
<feature type="transmembrane region" description="Helical" evidence="1">
    <location>
        <begin position="176"/>
        <end position="198"/>
    </location>
</feature>
<evidence type="ECO:0000313" key="3">
    <source>
        <dbReference type="Proteomes" id="UP000632774"/>
    </source>
</evidence>
<sequence length="393" mass="44677">MRHLQSIPFTRLALFNFIVLSLWGVVLRYMQLAGLPFNYQYLLHAHSHFAFSGWMFLAIAFLIARHCSNGKLSTEFCWVLILAQVSAWGMLLSFSLQGYRAVSITFSTLFVLVGFRLAYLVWKSKGLHTAVNTPARLMISYSLIFLCLSALGPFALGPLAARGMKAQSVYQDAIYFYLHFQLNGFMELAVLGLLARRLSIGMVTTDDKRWLHIFTLSVMPLYLIFCLWSHPASPVWWIAGTGASLHLLSWLVLATRYRDCWLQLSWPERLALVALTLKCLLQLVVCFPLIGEWTFLNRNLIIGYIHLLTLGIVMPLLIGQFIRGGYLRQNASTARLLGVYMLLVVLYLFLLFLQPLLGLVGIIIPFYQLSLFIISVLFFCWGISIWIKTAASL</sequence>
<keyword evidence="1" id="KW-1133">Transmembrane helix</keyword>
<dbReference type="Proteomes" id="UP000632774">
    <property type="component" value="Unassembled WGS sequence"/>
</dbReference>
<comment type="caution">
    <text evidence="2">The sequence shown here is derived from an EMBL/GenBank/DDBJ whole genome shotgun (WGS) entry which is preliminary data.</text>
</comment>